<comment type="caution">
    <text evidence="8">The sequence shown here is derived from an EMBL/GenBank/DDBJ whole genome shotgun (WGS) entry which is preliminary data.</text>
</comment>
<evidence type="ECO:0000313" key="9">
    <source>
        <dbReference type="Proteomes" id="UP000680714"/>
    </source>
</evidence>
<evidence type="ECO:0000259" key="7">
    <source>
        <dbReference type="PROSITE" id="PS51645"/>
    </source>
</evidence>
<proteinExistence type="inferred from homology"/>
<comment type="similarity">
    <text evidence="6">Belongs to the DNA photolyase family.</text>
</comment>
<dbReference type="Pfam" id="PF00875">
    <property type="entry name" value="DNA_photolyase"/>
    <property type="match status" value="1"/>
</dbReference>
<dbReference type="PROSITE" id="PS51645">
    <property type="entry name" value="PHR_CRY_ALPHA_BETA"/>
    <property type="match status" value="1"/>
</dbReference>
<dbReference type="Gene3D" id="1.10.579.10">
    <property type="entry name" value="DNA Cyclobutane Dipyrimidine Photolyase, subunit A, domain 3"/>
    <property type="match status" value="1"/>
</dbReference>
<dbReference type="Proteomes" id="UP000680714">
    <property type="component" value="Unassembled WGS sequence"/>
</dbReference>
<accession>A0ABS5I732</accession>
<dbReference type="SUPFAM" id="SSF52425">
    <property type="entry name" value="Cryptochrome/photolyase, N-terminal domain"/>
    <property type="match status" value="1"/>
</dbReference>
<keyword evidence="9" id="KW-1185">Reference proteome</keyword>
<dbReference type="InterPro" id="IPR018394">
    <property type="entry name" value="DNA_photolyase_1_CS_C"/>
</dbReference>
<dbReference type="PROSITE" id="PS00691">
    <property type="entry name" value="DNA_PHOTOLYASES_1_2"/>
    <property type="match status" value="1"/>
</dbReference>
<dbReference type="InterPro" id="IPR005101">
    <property type="entry name" value="Cryptochr/Photolyase_FAD-bd"/>
</dbReference>
<keyword evidence="5 6" id="KW-0157">Chromophore</keyword>
<dbReference type="InterPro" id="IPR014729">
    <property type="entry name" value="Rossmann-like_a/b/a_fold"/>
</dbReference>
<dbReference type="SUPFAM" id="SSF48173">
    <property type="entry name" value="Cryptochrome/photolyase FAD-binding domain"/>
    <property type="match status" value="1"/>
</dbReference>
<dbReference type="Gene3D" id="3.40.50.620">
    <property type="entry name" value="HUPs"/>
    <property type="match status" value="1"/>
</dbReference>
<evidence type="ECO:0000313" key="8">
    <source>
        <dbReference type="EMBL" id="MBR9970129.1"/>
    </source>
</evidence>
<dbReference type="EMBL" id="JAGTUF010000001">
    <property type="protein sequence ID" value="MBR9970129.1"/>
    <property type="molecule type" value="Genomic_DNA"/>
</dbReference>
<comment type="cofactor">
    <cofactor evidence="2">
        <name>FAD</name>
        <dbReference type="ChEBI" id="CHEBI:57692"/>
    </cofactor>
</comment>
<dbReference type="Pfam" id="PF03441">
    <property type="entry name" value="FAD_binding_7"/>
    <property type="match status" value="1"/>
</dbReference>
<sequence length="455" mass="50276">MTAPILIWLRRDLRLADHPALAAAAAEGPVVLAFCLDEQGGRPFGGASRWWLHQSLAQLGGVTLALGRSEQEIPRLALACGARAVYWNQSADPVLRTVEDRVQAALTVPCRIFPGDTLFAPGSVRSKSGGQFQVFTAFWRAALALPPPARPLPAPAALHVAPCPGLELNALGLMPKLEWWRSMASAWRPGEAGATTLLGAFLDGPVQAYHRQRDRPDHDATSRLSPHLAFGEISPRQIWHAAQAVPPDDGVRTFLKELGWREFSRHLLANHPTLPQVPLRREFAAFPWRDDPAALRQWQMGRTGYPIVDAGMRQLWATGWMHNRVRMVVASFLIKDLLIPWQAGEEWFWDTLVDADSASNAASWQWVAGSGADAAPFFRIFNPVTQGEKFDPDGSYVRNWVPELAHLSTAVIHQPWKLGRVPGYPPPMIDHAAARTRALAAFKGLRGAPEQPRFL</sequence>
<dbReference type="InterPro" id="IPR002081">
    <property type="entry name" value="Cryptochrome/DNA_photolyase_1"/>
</dbReference>
<name>A0ABS5I732_9PROT</name>
<evidence type="ECO:0000256" key="6">
    <source>
        <dbReference type="RuleBase" id="RU004182"/>
    </source>
</evidence>
<evidence type="ECO:0000256" key="5">
    <source>
        <dbReference type="ARBA" id="ARBA00022991"/>
    </source>
</evidence>
<dbReference type="InterPro" id="IPR036155">
    <property type="entry name" value="Crypto/Photolyase_N_sf"/>
</dbReference>
<evidence type="ECO:0000256" key="2">
    <source>
        <dbReference type="ARBA" id="ARBA00001974"/>
    </source>
</evidence>
<organism evidence="8 9">
    <name type="scientific">Magnetospirillum sulfuroxidans</name>
    <dbReference type="NCBI Taxonomy" id="611300"/>
    <lineage>
        <taxon>Bacteria</taxon>
        <taxon>Pseudomonadati</taxon>
        <taxon>Pseudomonadota</taxon>
        <taxon>Alphaproteobacteria</taxon>
        <taxon>Rhodospirillales</taxon>
        <taxon>Rhodospirillaceae</taxon>
        <taxon>Magnetospirillum</taxon>
    </lineage>
</organism>
<gene>
    <name evidence="8" type="ORF">KEC16_00195</name>
</gene>
<evidence type="ECO:0000256" key="3">
    <source>
        <dbReference type="ARBA" id="ARBA00022630"/>
    </source>
</evidence>
<dbReference type="PRINTS" id="PR00147">
    <property type="entry name" value="DNAPHOTLYASE"/>
</dbReference>
<dbReference type="Gene3D" id="1.25.40.80">
    <property type="match status" value="1"/>
</dbReference>
<keyword evidence="4 6" id="KW-0274">FAD</keyword>
<evidence type="ECO:0000256" key="1">
    <source>
        <dbReference type="ARBA" id="ARBA00001932"/>
    </source>
</evidence>
<dbReference type="PROSITE" id="PS00394">
    <property type="entry name" value="DNA_PHOTOLYASES_1_1"/>
    <property type="match status" value="1"/>
</dbReference>
<reference evidence="8 9" key="1">
    <citation type="submission" date="2021-04" db="EMBL/GenBank/DDBJ databases">
        <title>Magnetospirillum sulfuroxidans sp. nov., a facultative chemolithoautotrophic sulfur-oxidizing alphaproteobacterium isolated from freshwater sediment and proposals for Paramagetospirillum gen. nov., and Magnetospirillaceae fam. nov.</title>
        <authorList>
            <person name="Koziaeva V."/>
            <person name="Geelhoed J.S."/>
            <person name="Sorokin D.Y."/>
            <person name="Grouzdev D.S."/>
        </authorList>
    </citation>
    <scope>NUCLEOTIDE SEQUENCE [LARGE SCALE GENOMIC DNA]</scope>
    <source>
        <strain evidence="8 9">J10</strain>
    </source>
</reference>
<dbReference type="PANTHER" id="PTHR11455:SF9">
    <property type="entry name" value="CRYPTOCHROME CIRCADIAN CLOCK 5 ISOFORM X1"/>
    <property type="match status" value="1"/>
</dbReference>
<evidence type="ECO:0000256" key="4">
    <source>
        <dbReference type="ARBA" id="ARBA00022827"/>
    </source>
</evidence>
<dbReference type="InterPro" id="IPR006050">
    <property type="entry name" value="DNA_photolyase_N"/>
</dbReference>
<comment type="cofactor">
    <cofactor evidence="1">
        <name>(6R)-5,10-methylene-5,6,7,8-tetrahydrofolate</name>
        <dbReference type="ChEBI" id="CHEBI:15636"/>
    </cofactor>
</comment>
<dbReference type="InterPro" id="IPR036134">
    <property type="entry name" value="Crypto/Photolyase_FAD-like_sf"/>
</dbReference>
<dbReference type="PANTHER" id="PTHR11455">
    <property type="entry name" value="CRYPTOCHROME"/>
    <property type="match status" value="1"/>
</dbReference>
<dbReference type="RefSeq" id="WP_211545646.1">
    <property type="nucleotide sequence ID" value="NZ_JAGTUF010000001.1"/>
</dbReference>
<feature type="domain" description="Photolyase/cryptochrome alpha/beta" evidence="7">
    <location>
        <begin position="3"/>
        <end position="118"/>
    </location>
</feature>
<keyword evidence="3 6" id="KW-0285">Flavoprotein</keyword>
<protein>
    <submittedName>
        <fullName evidence="8">Deoxyribodipyrimidine photo-lyase</fullName>
    </submittedName>
</protein>